<keyword evidence="2" id="KW-1185">Reference proteome</keyword>
<name>A0ABS0R9C6_9ACTN</name>
<dbReference type="EMBL" id="JAEEAQ010000083">
    <property type="protein sequence ID" value="MBI0313688.1"/>
    <property type="molecule type" value="Genomic_DNA"/>
</dbReference>
<evidence type="ECO:0000313" key="1">
    <source>
        <dbReference type="EMBL" id="MBI0313688.1"/>
    </source>
</evidence>
<evidence type="ECO:0000313" key="2">
    <source>
        <dbReference type="Proteomes" id="UP000638849"/>
    </source>
</evidence>
<gene>
    <name evidence="1" type="ORF">JBF12_11920</name>
</gene>
<comment type="caution">
    <text evidence="1">The sequence shown here is derived from an EMBL/GenBank/DDBJ whole genome shotgun (WGS) entry which is preliminary data.</text>
</comment>
<sequence length="290" mass="32710">MGRPETPVDDTVPELAAFAHWLRALRCAADLTYAELAELVPYSAAQLKRAASGKYLPPFPLAFAYASACHDLTKGSDLRRIAALHIQAERAVAEHKLRERRSTVQAKPHLARNRADLCGAMRDQWAYAGRPPFRWIERDTKNWVSHSTAHMIVTARTIPRDLRQYVAFLEACGVFGLSLTPWLRAWIRVCGFPKTDEEFARTTEWMNPVLNELYRKVLRDEYCALLRRSREGGIPEVRELEAQAKDAMHELIAKATLPVRPMASVHGTRRVHRTISPAAVGIRSSLPTAP</sequence>
<dbReference type="SUPFAM" id="SSF47413">
    <property type="entry name" value="lambda repressor-like DNA-binding domains"/>
    <property type="match status" value="1"/>
</dbReference>
<protein>
    <submittedName>
        <fullName evidence="1">Helix-turn-helix transcriptional regulator</fullName>
    </submittedName>
</protein>
<dbReference type="RefSeq" id="WP_198276815.1">
    <property type="nucleotide sequence ID" value="NZ_BAAAIF010000069.1"/>
</dbReference>
<organism evidence="1 2">
    <name type="scientific">Streptomyces javensis</name>
    <dbReference type="NCBI Taxonomy" id="114698"/>
    <lineage>
        <taxon>Bacteria</taxon>
        <taxon>Bacillati</taxon>
        <taxon>Actinomycetota</taxon>
        <taxon>Actinomycetes</taxon>
        <taxon>Kitasatosporales</taxon>
        <taxon>Streptomycetaceae</taxon>
        <taxon>Streptomyces</taxon>
        <taxon>Streptomyces violaceusniger group</taxon>
    </lineage>
</organism>
<proteinExistence type="predicted"/>
<dbReference type="InterPro" id="IPR001387">
    <property type="entry name" value="Cro/C1-type_HTH"/>
</dbReference>
<dbReference type="InterPro" id="IPR010982">
    <property type="entry name" value="Lambda_DNA-bd_dom_sf"/>
</dbReference>
<reference evidence="1 2" key="1">
    <citation type="submission" date="2020-12" db="EMBL/GenBank/DDBJ databases">
        <authorList>
            <person name="Kusuma A.B."/>
            <person name="Nouioui I."/>
            <person name="Goodfellow M."/>
        </authorList>
    </citation>
    <scope>NUCLEOTIDE SEQUENCE [LARGE SCALE GENOMIC DNA]</scope>
    <source>
        <strain evidence="1 2">DSM 41764</strain>
    </source>
</reference>
<dbReference type="CDD" id="cd00093">
    <property type="entry name" value="HTH_XRE"/>
    <property type="match status" value="1"/>
</dbReference>
<dbReference type="Proteomes" id="UP000638849">
    <property type="component" value="Unassembled WGS sequence"/>
</dbReference>
<accession>A0ABS0R9C6</accession>